<sequence length="512" mass="57639">MKTYIKTVYILIFALGGVLQSCSEEEITKLPVTALSEDAFWTSEEDVRQAANALYGSLSNVGQIEWDALTEIMFSQNGPSVEISTGGINPGSSIVNSLWTGQYATIRDANWFMENVEKAGLSDTDLAQYMGQVRFFRAWAHYKLLFQFGDVPLVNTFLAINEGQVEPSSRATVLDFVLSELDQSLVELSSSNYTPEYGRVTKWGVMALKSRILLYEGTLSSDDSMLTESANLANEIMSGGFGLHENYTDLFRPEGEGNSEIILARINADLEGQYHSLGQWLGPISFHASWSIYTPTMALVERYPDINGEDIATSPLYDSETPFENRDPRLNQTIFNWMENVEYEGALFENNGTWLNFRKWIDPAETAEQRSHNDFIVFRLGEVYLNYVEAMNEVNGPSQDLLDLVNELRTRGGKGAAADGSDIVVPPIALAGLTQDSFRDIIRRERIIELAAEGVLYYDYHRWKLLDETMNKPAIGVVPLEDRTFTAPRDYTWPIPDFELINNPNLQQNTGY</sequence>
<keyword evidence="5" id="KW-0998">Cell outer membrane</keyword>
<proteinExistence type="inferred from homology"/>
<evidence type="ECO:0000256" key="5">
    <source>
        <dbReference type="ARBA" id="ARBA00023237"/>
    </source>
</evidence>
<dbReference type="Pfam" id="PF14322">
    <property type="entry name" value="SusD-like_3"/>
    <property type="match status" value="1"/>
</dbReference>
<dbReference type="InterPro" id="IPR011990">
    <property type="entry name" value="TPR-like_helical_dom_sf"/>
</dbReference>
<evidence type="ECO:0000256" key="2">
    <source>
        <dbReference type="ARBA" id="ARBA00006275"/>
    </source>
</evidence>
<protein>
    <submittedName>
        <fullName evidence="8">RagB/SusD family nutrient uptake outer membrane protein</fullName>
    </submittedName>
</protein>
<reference evidence="8 9" key="1">
    <citation type="submission" date="2018-11" db="EMBL/GenBank/DDBJ databases">
        <title>Arenibacter aquaticus sp.nov., a marine bacterium isolated from surface seawater in the South China Sea.</title>
        <authorList>
            <person name="Guo J."/>
            <person name="Sun J."/>
        </authorList>
    </citation>
    <scope>NUCLEOTIDE SEQUENCE [LARGE SCALE GENOMIC DNA]</scope>
    <source>
        <strain evidence="8 9">GUO666</strain>
    </source>
</reference>
<dbReference type="RefSeq" id="WP_126162063.1">
    <property type="nucleotide sequence ID" value="NZ_RQPJ01000003.1"/>
</dbReference>
<accession>A0A430K4S8</accession>
<organism evidence="8 9">
    <name type="scientific">Arenibacter aquaticus</name>
    <dbReference type="NCBI Taxonomy" id="2489054"/>
    <lineage>
        <taxon>Bacteria</taxon>
        <taxon>Pseudomonadati</taxon>
        <taxon>Bacteroidota</taxon>
        <taxon>Flavobacteriia</taxon>
        <taxon>Flavobacteriales</taxon>
        <taxon>Flavobacteriaceae</taxon>
        <taxon>Arenibacter</taxon>
    </lineage>
</organism>
<dbReference type="Gene3D" id="1.25.40.390">
    <property type="match status" value="1"/>
</dbReference>
<dbReference type="SUPFAM" id="SSF48452">
    <property type="entry name" value="TPR-like"/>
    <property type="match status" value="1"/>
</dbReference>
<comment type="similarity">
    <text evidence="2">Belongs to the SusD family.</text>
</comment>
<dbReference type="EMBL" id="RQPJ01000003">
    <property type="protein sequence ID" value="RTE54075.1"/>
    <property type="molecule type" value="Genomic_DNA"/>
</dbReference>
<evidence type="ECO:0000259" key="6">
    <source>
        <dbReference type="Pfam" id="PF07980"/>
    </source>
</evidence>
<keyword evidence="9" id="KW-1185">Reference proteome</keyword>
<dbReference type="Proteomes" id="UP000267585">
    <property type="component" value="Unassembled WGS sequence"/>
</dbReference>
<evidence type="ECO:0000313" key="9">
    <source>
        <dbReference type="Proteomes" id="UP000267585"/>
    </source>
</evidence>
<dbReference type="InterPro" id="IPR012944">
    <property type="entry name" value="SusD_RagB_dom"/>
</dbReference>
<dbReference type="GO" id="GO:0009279">
    <property type="term" value="C:cell outer membrane"/>
    <property type="evidence" value="ECO:0007669"/>
    <property type="project" value="UniProtKB-SubCell"/>
</dbReference>
<gene>
    <name evidence="8" type="ORF">EHW67_09115</name>
</gene>
<dbReference type="AlphaFoldDB" id="A0A430K4S8"/>
<keyword evidence="4" id="KW-0472">Membrane</keyword>
<evidence type="ECO:0000259" key="7">
    <source>
        <dbReference type="Pfam" id="PF14322"/>
    </source>
</evidence>
<feature type="domain" description="RagB/SusD" evidence="6">
    <location>
        <begin position="286"/>
        <end position="512"/>
    </location>
</feature>
<evidence type="ECO:0000256" key="3">
    <source>
        <dbReference type="ARBA" id="ARBA00022729"/>
    </source>
</evidence>
<evidence type="ECO:0000256" key="4">
    <source>
        <dbReference type="ARBA" id="ARBA00023136"/>
    </source>
</evidence>
<dbReference type="InterPro" id="IPR033985">
    <property type="entry name" value="SusD-like_N"/>
</dbReference>
<keyword evidence="3" id="KW-0732">Signal</keyword>
<evidence type="ECO:0000256" key="1">
    <source>
        <dbReference type="ARBA" id="ARBA00004442"/>
    </source>
</evidence>
<dbReference type="Pfam" id="PF07980">
    <property type="entry name" value="SusD_RagB"/>
    <property type="match status" value="1"/>
</dbReference>
<dbReference type="OrthoDB" id="5694214at2"/>
<evidence type="ECO:0000313" key="8">
    <source>
        <dbReference type="EMBL" id="RTE54075.1"/>
    </source>
</evidence>
<comment type="subcellular location">
    <subcellularLocation>
        <location evidence="1">Cell outer membrane</location>
    </subcellularLocation>
</comment>
<dbReference type="PROSITE" id="PS51257">
    <property type="entry name" value="PROKAR_LIPOPROTEIN"/>
    <property type="match status" value="1"/>
</dbReference>
<comment type="caution">
    <text evidence="8">The sequence shown here is derived from an EMBL/GenBank/DDBJ whole genome shotgun (WGS) entry which is preliminary data.</text>
</comment>
<name>A0A430K4S8_9FLAO</name>
<feature type="domain" description="SusD-like N-terminal" evidence="7">
    <location>
        <begin position="89"/>
        <end position="214"/>
    </location>
</feature>